<dbReference type="RefSeq" id="WP_122100952.1">
    <property type="nucleotide sequence ID" value="NZ_RFLY01000005.1"/>
</dbReference>
<evidence type="ECO:0000313" key="2">
    <source>
        <dbReference type="EMBL" id="RMH93503.1"/>
    </source>
</evidence>
<dbReference type="Gene3D" id="3.40.50.720">
    <property type="entry name" value="NAD(P)-binding Rossmann-like Domain"/>
    <property type="match status" value="1"/>
</dbReference>
<dbReference type="PANTHER" id="PTHR48079">
    <property type="entry name" value="PROTEIN YEEZ"/>
    <property type="match status" value="1"/>
</dbReference>
<dbReference type="AlphaFoldDB" id="A0A3M2I034"/>
<dbReference type="OrthoDB" id="5565437at2"/>
<feature type="domain" description="NAD-dependent epimerase/dehydratase" evidence="1">
    <location>
        <begin position="117"/>
        <end position="200"/>
    </location>
</feature>
<name>A0A3M2I034_9GAMM</name>
<dbReference type="GO" id="GO:0005737">
    <property type="term" value="C:cytoplasm"/>
    <property type="evidence" value="ECO:0007669"/>
    <property type="project" value="TreeGrafter"/>
</dbReference>
<proteinExistence type="predicted"/>
<protein>
    <recommendedName>
        <fullName evidence="1">NAD-dependent epimerase/dehydratase domain-containing protein</fullName>
    </recommendedName>
</protein>
<dbReference type="Proteomes" id="UP000275012">
    <property type="component" value="Unassembled WGS sequence"/>
</dbReference>
<accession>A0A3M2I034</accession>
<dbReference type="EMBL" id="RFLY01000005">
    <property type="protein sequence ID" value="RMH93503.1"/>
    <property type="molecule type" value="Genomic_DNA"/>
</dbReference>
<dbReference type="GO" id="GO:0004029">
    <property type="term" value="F:aldehyde dehydrogenase (NAD+) activity"/>
    <property type="evidence" value="ECO:0007669"/>
    <property type="project" value="TreeGrafter"/>
</dbReference>
<evidence type="ECO:0000313" key="3">
    <source>
        <dbReference type="Proteomes" id="UP000275012"/>
    </source>
</evidence>
<dbReference type="Pfam" id="PF01370">
    <property type="entry name" value="Epimerase"/>
    <property type="match status" value="1"/>
</dbReference>
<organism evidence="2 3">
    <name type="scientific">Solilutibacter pythonis</name>
    <dbReference type="NCBI Taxonomy" id="2483112"/>
    <lineage>
        <taxon>Bacteria</taxon>
        <taxon>Pseudomonadati</taxon>
        <taxon>Pseudomonadota</taxon>
        <taxon>Gammaproteobacteria</taxon>
        <taxon>Lysobacterales</taxon>
        <taxon>Lysobacteraceae</taxon>
        <taxon>Solilutibacter</taxon>
    </lineage>
</organism>
<dbReference type="InterPro" id="IPR001509">
    <property type="entry name" value="Epimerase_deHydtase"/>
</dbReference>
<sequence length="282" mass="30946">MEAFRLVVSGASSQLGWALRERLAEERLSLTALSRQARPAQGDETWLRADLDAGWPALPPQDAMVSFGPMRALADALSRLAAAPFARLVATSSMSAISKRDSPVAEDRRLSAELREAEAALMVACARLGIGWTILRPTMIYGVGRDRNLTPFAHRAMRTRLFPYPLAGGLRQPVHACDVAEAAWRALHRREAEGRIIEIGGGERLRGKRMWRRVRRSLPVASLPLPVPSALPGLFARVLPGWRGPASRLEADLVADNTQLQSVLGFVPRPFRPDAGCWVARP</sequence>
<reference evidence="2 3" key="1">
    <citation type="submission" date="2018-10" db="EMBL/GenBank/DDBJ databases">
        <title>Proposal of Lysobacter pythonis sp. nov. isolated from royal pythons (Python regius).</title>
        <authorList>
            <person name="Hans-Juergen B."/>
            <person name="Huptas C."/>
            <person name="Sandra B."/>
            <person name="Igor L."/>
            <person name="Joachim S."/>
            <person name="Siegfried S."/>
            <person name="Mareike W."/>
            <person name="Peter K."/>
        </authorList>
    </citation>
    <scope>NUCLEOTIDE SEQUENCE [LARGE SCALE GENOMIC DNA]</scope>
    <source>
        <strain evidence="2 3">4284/11</strain>
    </source>
</reference>
<dbReference type="InterPro" id="IPR036291">
    <property type="entry name" value="NAD(P)-bd_dom_sf"/>
</dbReference>
<evidence type="ECO:0000259" key="1">
    <source>
        <dbReference type="Pfam" id="PF01370"/>
    </source>
</evidence>
<dbReference type="PANTHER" id="PTHR48079:SF6">
    <property type="entry name" value="NAD(P)-BINDING DOMAIN-CONTAINING PROTEIN-RELATED"/>
    <property type="match status" value="1"/>
</dbReference>
<gene>
    <name evidence="2" type="ORF">EBB59_04435</name>
</gene>
<dbReference type="InterPro" id="IPR051783">
    <property type="entry name" value="NAD(P)-dependent_oxidoreduct"/>
</dbReference>
<comment type="caution">
    <text evidence="2">The sequence shown here is derived from an EMBL/GenBank/DDBJ whole genome shotgun (WGS) entry which is preliminary data.</text>
</comment>
<keyword evidence="3" id="KW-1185">Reference proteome</keyword>
<dbReference type="SUPFAM" id="SSF51735">
    <property type="entry name" value="NAD(P)-binding Rossmann-fold domains"/>
    <property type="match status" value="1"/>
</dbReference>